<dbReference type="Pfam" id="PF03717">
    <property type="entry name" value="PBP_dimer"/>
    <property type="match status" value="1"/>
</dbReference>
<keyword evidence="6" id="KW-0131">Cell cycle</keyword>
<dbReference type="AlphaFoldDB" id="A0A6J4I147"/>
<dbReference type="Gene3D" id="1.10.150.770">
    <property type="match status" value="1"/>
</dbReference>
<evidence type="ECO:0000256" key="2">
    <source>
        <dbReference type="ARBA" id="ARBA00007171"/>
    </source>
</evidence>
<dbReference type="Gene3D" id="3.90.1310.10">
    <property type="entry name" value="Penicillin-binding protein 2a (Domain 2)"/>
    <property type="match status" value="1"/>
</dbReference>
<feature type="domain" description="Penicillin-binding protein dimerisation" evidence="5">
    <location>
        <begin position="43"/>
        <end position="187"/>
    </location>
</feature>
<evidence type="ECO:0000256" key="3">
    <source>
        <dbReference type="ARBA" id="ARBA00023136"/>
    </source>
</evidence>
<evidence type="ECO:0000256" key="1">
    <source>
        <dbReference type="ARBA" id="ARBA00004370"/>
    </source>
</evidence>
<organism evidence="6">
    <name type="scientific">uncultured Acidimicrobiales bacterium</name>
    <dbReference type="NCBI Taxonomy" id="310071"/>
    <lineage>
        <taxon>Bacteria</taxon>
        <taxon>Bacillati</taxon>
        <taxon>Actinomycetota</taxon>
        <taxon>Acidimicrobiia</taxon>
        <taxon>Acidimicrobiales</taxon>
        <taxon>environmental samples</taxon>
    </lineage>
</organism>
<dbReference type="EC" id="2.4.1.129" evidence="6"/>
<dbReference type="GO" id="GO:0051301">
    <property type="term" value="P:cell division"/>
    <property type="evidence" value="ECO:0007669"/>
    <property type="project" value="UniProtKB-KW"/>
</dbReference>
<feature type="domain" description="Penicillin-binding protein transpeptidase" evidence="4">
    <location>
        <begin position="231"/>
        <end position="535"/>
    </location>
</feature>
<dbReference type="InterPro" id="IPR050515">
    <property type="entry name" value="Beta-lactam/transpept"/>
</dbReference>
<dbReference type="EMBL" id="CADCSY010000067">
    <property type="protein sequence ID" value="CAA9237232.1"/>
    <property type="molecule type" value="Genomic_DNA"/>
</dbReference>
<dbReference type="GO" id="GO:0005886">
    <property type="term" value="C:plasma membrane"/>
    <property type="evidence" value="ECO:0007669"/>
    <property type="project" value="TreeGrafter"/>
</dbReference>
<dbReference type="Gene3D" id="3.30.450.330">
    <property type="match status" value="1"/>
</dbReference>
<protein>
    <submittedName>
        <fullName evidence="6">Cell division protein FtsI [Peptidoglycan synthetase]</fullName>
        <ecNumber evidence="6">2.4.1.129</ecNumber>
    </submittedName>
</protein>
<dbReference type="GO" id="GO:0016757">
    <property type="term" value="F:glycosyltransferase activity"/>
    <property type="evidence" value="ECO:0007669"/>
    <property type="project" value="UniProtKB-KW"/>
</dbReference>
<keyword evidence="6" id="KW-0808">Transferase</keyword>
<keyword evidence="6" id="KW-0132">Cell division</keyword>
<reference evidence="6" key="1">
    <citation type="submission" date="2020-02" db="EMBL/GenBank/DDBJ databases">
        <authorList>
            <person name="Meier V. D."/>
        </authorList>
    </citation>
    <scope>NUCLEOTIDE SEQUENCE</scope>
    <source>
        <strain evidence="6">AVDCRST_MAG20</strain>
    </source>
</reference>
<dbReference type="Gene3D" id="3.40.710.10">
    <property type="entry name" value="DD-peptidase/beta-lactamase superfamily"/>
    <property type="match status" value="1"/>
</dbReference>
<comment type="similarity">
    <text evidence="2">Belongs to the transpeptidase family.</text>
</comment>
<gene>
    <name evidence="6" type="ORF">AVDCRST_MAG20-1540</name>
</gene>
<dbReference type="InterPro" id="IPR012338">
    <property type="entry name" value="Beta-lactam/transpept-like"/>
</dbReference>
<evidence type="ECO:0000259" key="4">
    <source>
        <dbReference type="Pfam" id="PF00905"/>
    </source>
</evidence>
<name>A0A6J4I147_9ACTN</name>
<accession>A0A6J4I147</accession>
<dbReference type="SUPFAM" id="SSF56519">
    <property type="entry name" value="Penicillin binding protein dimerisation domain"/>
    <property type="match status" value="1"/>
</dbReference>
<sequence length="568" mass="59440">MALLVVLVLLFAAVGARLATLQVVAPQDYVARGEAQRLRTVTLPAERGAIFDRNGMELALSVRQRTVWADPRLVTDPTGHAGRLAPVLGIEAEVLEEQLSADGAFVYLARKVGDDVAARVDALELDGVSLLDESKRFAPAEGLATSLIGDVNLDNVGTSGLERQYEDVLVGAPGSLSIERGPDGSTIAGGRQRLEPPDRGDDLVLTLDRSLQFEVERSLGAQITATGALGGTAVVMDPRTGQILAMANLRSDGEGGPPKPSADNMAVTSVFEPGSVNKVITLAAALEEGAFTTDDVLTVPDELQVSVHRYSDSSPHPTEQWSLSDILTKSSNVGTIKIAQELGPAKIDEYLTRFGLGEPTGLGFPDESSGIMLDLDEWSGTSIGSIPIGSGVAVNAVQMLDAFNVIANGGELVQPSIVRATIGPDGTERPVAPSSSRRVVSEGTAAAMRAMLANVITSGTGTEAAIDGYTVAGKTGTAKKPDLERGGYEPGAYMASFAGFVPAEDPQLSTIVVLDEPRPVFYGGLTAAPVFADITRYALRQLRIPPAQEALPEVTVTEEGPAPSVPRD</sequence>
<dbReference type="GO" id="GO:0008658">
    <property type="term" value="F:penicillin binding"/>
    <property type="evidence" value="ECO:0007669"/>
    <property type="project" value="InterPro"/>
</dbReference>
<dbReference type="PANTHER" id="PTHR30627">
    <property type="entry name" value="PEPTIDOGLYCAN D,D-TRANSPEPTIDASE"/>
    <property type="match status" value="1"/>
</dbReference>
<evidence type="ECO:0000259" key="5">
    <source>
        <dbReference type="Pfam" id="PF03717"/>
    </source>
</evidence>
<dbReference type="PANTHER" id="PTHR30627:SF1">
    <property type="entry name" value="PEPTIDOGLYCAN D,D-TRANSPEPTIDASE FTSI"/>
    <property type="match status" value="1"/>
</dbReference>
<dbReference type="GO" id="GO:0071555">
    <property type="term" value="P:cell wall organization"/>
    <property type="evidence" value="ECO:0007669"/>
    <property type="project" value="TreeGrafter"/>
</dbReference>
<dbReference type="SUPFAM" id="SSF56601">
    <property type="entry name" value="beta-lactamase/transpeptidase-like"/>
    <property type="match status" value="1"/>
</dbReference>
<dbReference type="InterPro" id="IPR001460">
    <property type="entry name" value="PCN-bd_Tpept"/>
</dbReference>
<proteinExistence type="inferred from homology"/>
<dbReference type="InterPro" id="IPR036138">
    <property type="entry name" value="PBP_dimer_sf"/>
</dbReference>
<comment type="subcellular location">
    <subcellularLocation>
        <location evidence="1">Membrane</location>
    </subcellularLocation>
</comment>
<evidence type="ECO:0000313" key="6">
    <source>
        <dbReference type="EMBL" id="CAA9237232.1"/>
    </source>
</evidence>
<keyword evidence="6" id="KW-0328">Glycosyltransferase</keyword>
<keyword evidence="3" id="KW-0472">Membrane</keyword>
<dbReference type="InterPro" id="IPR005311">
    <property type="entry name" value="PBP_dimer"/>
</dbReference>
<dbReference type="Pfam" id="PF00905">
    <property type="entry name" value="Transpeptidase"/>
    <property type="match status" value="1"/>
</dbReference>